<evidence type="ECO:0000313" key="1">
    <source>
        <dbReference type="EMBL" id="MBD4336407.1"/>
    </source>
</evidence>
<evidence type="ECO:0000313" key="2">
    <source>
        <dbReference type="Proteomes" id="UP000653002"/>
    </source>
</evidence>
<organism evidence="1 2">
    <name type="scientific">Xanthomonas citri pv. citri</name>
    <dbReference type="NCBI Taxonomy" id="611301"/>
    <lineage>
        <taxon>Bacteria</taxon>
        <taxon>Pseudomonadati</taxon>
        <taxon>Pseudomonadota</taxon>
        <taxon>Gammaproteobacteria</taxon>
        <taxon>Lysobacterales</taxon>
        <taxon>Lysobacteraceae</taxon>
        <taxon>Xanthomonas</taxon>
    </lineage>
</organism>
<reference evidence="1" key="1">
    <citation type="submission" date="2020-01" db="EMBL/GenBank/DDBJ databases">
        <authorList>
            <person name="Richard D."/>
        </authorList>
    </citation>
    <scope>NUCLEOTIDE SEQUENCE</scope>
    <source>
        <strain evidence="1">JP541</strain>
    </source>
</reference>
<protein>
    <submittedName>
        <fullName evidence="1">Uncharacterized protein</fullName>
    </submittedName>
</protein>
<feature type="non-terminal residue" evidence="1">
    <location>
        <position position="1"/>
    </location>
</feature>
<gene>
    <name evidence="1" type="ORF">GUH15_10145</name>
</gene>
<comment type="caution">
    <text evidence="1">The sequence shown here is derived from an EMBL/GenBank/DDBJ whole genome shotgun (WGS) entry which is preliminary data.</text>
</comment>
<feature type="non-terminal residue" evidence="1">
    <location>
        <position position="91"/>
    </location>
</feature>
<sequence length="91" mass="10426">DNGKYHYEIDTDKELYISEEIFSFKKNVNRLEEIDELLKNVKVADLAVGSGAFPLGMLNEIVKARETLTAYMSIGMNNFQKKSFIAYGRKL</sequence>
<dbReference type="EMBL" id="JAABFR010000742">
    <property type="protein sequence ID" value="MBD4336407.1"/>
    <property type="molecule type" value="Genomic_DNA"/>
</dbReference>
<dbReference type="Proteomes" id="UP000653002">
    <property type="component" value="Unassembled WGS sequence"/>
</dbReference>
<dbReference type="AlphaFoldDB" id="A0A8I0H4U8"/>
<proteinExistence type="predicted"/>
<name>A0A8I0H4U8_XANCI</name>
<accession>A0A8I0H4U8</accession>